<organism evidence="1 2">
    <name type="scientific">Symbiobacterium terraclitae</name>
    <dbReference type="NCBI Taxonomy" id="557451"/>
    <lineage>
        <taxon>Bacteria</taxon>
        <taxon>Bacillati</taxon>
        <taxon>Bacillota</taxon>
        <taxon>Clostridia</taxon>
        <taxon>Eubacteriales</taxon>
        <taxon>Symbiobacteriaceae</taxon>
        <taxon>Symbiobacterium</taxon>
    </lineage>
</organism>
<evidence type="ECO:0000313" key="1">
    <source>
        <dbReference type="EMBL" id="MBP2017262.1"/>
    </source>
</evidence>
<evidence type="ECO:0000313" key="2">
    <source>
        <dbReference type="Proteomes" id="UP001519289"/>
    </source>
</evidence>
<keyword evidence="2" id="KW-1185">Reference proteome</keyword>
<comment type="caution">
    <text evidence="1">The sequence shown here is derived from an EMBL/GenBank/DDBJ whole genome shotgun (WGS) entry which is preliminary data.</text>
</comment>
<proteinExistence type="predicted"/>
<dbReference type="RefSeq" id="WP_209465404.1">
    <property type="nucleotide sequence ID" value="NZ_JAGGLG010000003.1"/>
</dbReference>
<gene>
    <name evidence="1" type="ORF">J2Z79_000636</name>
</gene>
<reference evidence="1 2" key="1">
    <citation type="submission" date="2021-03" db="EMBL/GenBank/DDBJ databases">
        <title>Genomic Encyclopedia of Type Strains, Phase IV (KMG-IV): sequencing the most valuable type-strain genomes for metagenomic binning, comparative biology and taxonomic classification.</title>
        <authorList>
            <person name="Goeker M."/>
        </authorList>
    </citation>
    <scope>NUCLEOTIDE SEQUENCE [LARGE SCALE GENOMIC DNA]</scope>
    <source>
        <strain evidence="1 2">DSM 27138</strain>
    </source>
</reference>
<protein>
    <submittedName>
        <fullName evidence="1">Uncharacterized protein</fullName>
    </submittedName>
</protein>
<name>A0ABS4JNZ2_9FIRM</name>
<dbReference type="EMBL" id="JAGGLG010000003">
    <property type="protein sequence ID" value="MBP2017262.1"/>
    <property type="molecule type" value="Genomic_DNA"/>
</dbReference>
<sequence>MAFRTPGDDRLPAWTAAAIELLTPTLKIMAKPVVLNNLKRVAADPANPTQAELCTFVERVHHGIKTFGSADQADRLAAVLAHRLGVRWRAAAQ</sequence>
<accession>A0ABS4JNZ2</accession>
<dbReference type="Proteomes" id="UP001519289">
    <property type="component" value="Unassembled WGS sequence"/>
</dbReference>